<evidence type="ECO:0000313" key="2">
    <source>
        <dbReference type="EMBL" id="SVA93693.1"/>
    </source>
</evidence>
<dbReference type="PANTHER" id="PTHR47637">
    <property type="entry name" value="CHAPERONE SURA"/>
    <property type="match status" value="1"/>
</dbReference>
<accession>A0A381ZY97</accession>
<dbReference type="PROSITE" id="PS50198">
    <property type="entry name" value="PPIC_PPIASE_2"/>
    <property type="match status" value="1"/>
</dbReference>
<dbReference type="EMBL" id="UINC01022966">
    <property type="protein sequence ID" value="SVA93693.1"/>
    <property type="molecule type" value="Genomic_DNA"/>
</dbReference>
<organism evidence="2">
    <name type="scientific">marine metagenome</name>
    <dbReference type="NCBI Taxonomy" id="408172"/>
    <lineage>
        <taxon>unclassified sequences</taxon>
        <taxon>metagenomes</taxon>
        <taxon>ecological metagenomes</taxon>
    </lineage>
</organism>
<name>A0A381ZY97_9ZZZZ</name>
<proteinExistence type="predicted"/>
<dbReference type="InterPro" id="IPR000297">
    <property type="entry name" value="PPIase_PpiC"/>
</dbReference>
<dbReference type="InterPro" id="IPR050280">
    <property type="entry name" value="OMP_Chaperone_SurA"/>
</dbReference>
<dbReference type="Pfam" id="PF00639">
    <property type="entry name" value="Rotamase"/>
    <property type="match status" value="1"/>
</dbReference>
<feature type="domain" description="PpiC" evidence="1">
    <location>
        <begin position="1"/>
        <end position="64"/>
    </location>
</feature>
<reference evidence="2" key="1">
    <citation type="submission" date="2018-05" db="EMBL/GenBank/DDBJ databases">
        <authorList>
            <person name="Lanie J.A."/>
            <person name="Ng W.-L."/>
            <person name="Kazmierczak K.M."/>
            <person name="Andrzejewski T.M."/>
            <person name="Davidsen T.M."/>
            <person name="Wayne K.J."/>
            <person name="Tettelin H."/>
            <person name="Glass J.I."/>
            <person name="Rusch D."/>
            <person name="Podicherti R."/>
            <person name="Tsui H.-C.T."/>
            <person name="Winkler M.E."/>
        </authorList>
    </citation>
    <scope>NUCLEOTIDE SEQUENCE</scope>
</reference>
<evidence type="ECO:0000259" key="1">
    <source>
        <dbReference type="PROSITE" id="PS50198"/>
    </source>
</evidence>
<dbReference type="InterPro" id="IPR046357">
    <property type="entry name" value="PPIase_dom_sf"/>
</dbReference>
<feature type="non-terminal residue" evidence="2">
    <location>
        <position position="1"/>
    </location>
</feature>
<dbReference type="SUPFAM" id="SSF54534">
    <property type="entry name" value="FKBP-like"/>
    <property type="match status" value="1"/>
</dbReference>
<gene>
    <name evidence="2" type="ORF">METZ01_LOCUS146547</name>
</gene>
<dbReference type="AlphaFoldDB" id="A0A381ZY97"/>
<dbReference type="GO" id="GO:0003755">
    <property type="term" value="F:peptidyl-prolyl cis-trans isomerase activity"/>
    <property type="evidence" value="ECO:0007669"/>
    <property type="project" value="InterPro"/>
</dbReference>
<dbReference type="PANTHER" id="PTHR47637:SF1">
    <property type="entry name" value="CHAPERONE SURA"/>
    <property type="match status" value="1"/>
</dbReference>
<sequence length="113" mass="13212">EDFSDIARLHSADLRSRALGGDLGWLNPGDLVPELERVAVALPLGELSGPVQTQFGHHLIQITDRRRQDIGEQVQRHEARREIRKEKFNQRYEQWVKELREKAWVDYRLGTEN</sequence>
<protein>
    <recommendedName>
        <fullName evidence="1">PpiC domain-containing protein</fullName>
    </recommendedName>
</protein>
<dbReference type="Gene3D" id="3.10.50.40">
    <property type="match status" value="1"/>
</dbReference>